<dbReference type="Pfam" id="PF00067">
    <property type="entry name" value="p450"/>
    <property type="match status" value="1"/>
</dbReference>
<evidence type="ECO:0000256" key="4">
    <source>
        <dbReference type="ARBA" id="ARBA00023002"/>
    </source>
</evidence>
<dbReference type="InterPro" id="IPR017972">
    <property type="entry name" value="Cyt_P450_CS"/>
</dbReference>
<dbReference type="GO" id="GO:0005506">
    <property type="term" value="F:iron ion binding"/>
    <property type="evidence" value="ECO:0007669"/>
    <property type="project" value="InterPro"/>
</dbReference>
<sequence length="421" mass="46892">MLAQWQREHGDVVHARIRPEHFVMVSDPERVRELLVANHDGLIRWERGMRVFSRIHGHSVLIAEGEAWHGKRHTLQANFSRSEALAFVPAITAAAERAMARWPARSEAWPIEDELTSLAMTVILHMVFSEGIGEEALSVARAVRVLGEAANKDMFLPASGPDWLPWKRARRQSLALLNGLIGRHVAARLALPRDAWPDDLLSRLLDQHRLDAAAWPLRAVRDECMTAFLAGHDTVAATLTWWTWCMAANPDAQAAAREEVNRVLGEAAPTAGHLASLACVRRTLQETMRLYPAAPVLFSRRSTRPVALGPWLLPEGVMFTVPVQLIHHDPRWFPEPGVFRPERFDPAVTTIPHGAYLPFGAGPRVCLGQHLALTEMTVVAALLLRRWAVSAPEGMVPPRAVMNVTLKPDRPLRLRLSVPPA</sequence>
<dbReference type="InterPro" id="IPR036396">
    <property type="entry name" value="Cyt_P450_sf"/>
</dbReference>
<dbReference type="PANTHER" id="PTHR24291">
    <property type="entry name" value="CYTOCHROME P450 FAMILY 4"/>
    <property type="match status" value="1"/>
</dbReference>
<dbReference type="Proteomes" id="UP000645257">
    <property type="component" value="Unassembled WGS sequence"/>
</dbReference>
<comment type="caution">
    <text evidence="9">The sequence shown here is derived from an EMBL/GenBank/DDBJ whole genome shotgun (WGS) entry which is preliminary data.</text>
</comment>
<evidence type="ECO:0000313" key="9">
    <source>
        <dbReference type="EMBL" id="GGY23411.1"/>
    </source>
</evidence>
<feature type="binding site" description="axial binding residue" evidence="7">
    <location>
        <position position="366"/>
    </location>
    <ligand>
        <name>heme</name>
        <dbReference type="ChEBI" id="CHEBI:30413"/>
    </ligand>
    <ligandPart>
        <name>Fe</name>
        <dbReference type="ChEBI" id="CHEBI:18248"/>
    </ligandPart>
</feature>
<evidence type="ECO:0000256" key="5">
    <source>
        <dbReference type="ARBA" id="ARBA00023004"/>
    </source>
</evidence>
<keyword evidence="2 7" id="KW-0349">Heme</keyword>
<protein>
    <submittedName>
        <fullName evidence="9">Cytochrome P450</fullName>
    </submittedName>
</protein>
<keyword evidence="5 7" id="KW-0408">Iron</keyword>
<dbReference type="PANTHER" id="PTHR24291:SF50">
    <property type="entry name" value="BIFUNCTIONAL ALBAFLAVENONE MONOOXYGENASE_TERPENE SYNTHASE"/>
    <property type="match status" value="1"/>
</dbReference>
<dbReference type="PRINTS" id="PR00385">
    <property type="entry name" value="P450"/>
</dbReference>
<dbReference type="GO" id="GO:0020037">
    <property type="term" value="F:heme binding"/>
    <property type="evidence" value="ECO:0007669"/>
    <property type="project" value="InterPro"/>
</dbReference>
<name>A0A918P6P6_9NEIS</name>
<dbReference type="GO" id="GO:0016705">
    <property type="term" value="F:oxidoreductase activity, acting on paired donors, with incorporation or reduction of molecular oxygen"/>
    <property type="evidence" value="ECO:0007669"/>
    <property type="project" value="InterPro"/>
</dbReference>
<organism evidence="9 10">
    <name type="scientific">Paludibacterium paludis</name>
    <dbReference type="NCBI Taxonomy" id="1225769"/>
    <lineage>
        <taxon>Bacteria</taxon>
        <taxon>Pseudomonadati</taxon>
        <taxon>Pseudomonadota</taxon>
        <taxon>Betaproteobacteria</taxon>
        <taxon>Neisseriales</taxon>
        <taxon>Chromobacteriaceae</taxon>
        <taxon>Paludibacterium</taxon>
    </lineage>
</organism>
<keyword evidence="3 7" id="KW-0479">Metal-binding</keyword>
<evidence type="ECO:0000256" key="8">
    <source>
        <dbReference type="RuleBase" id="RU000461"/>
    </source>
</evidence>
<evidence type="ECO:0000256" key="1">
    <source>
        <dbReference type="ARBA" id="ARBA00010617"/>
    </source>
</evidence>
<keyword evidence="10" id="KW-1185">Reference proteome</keyword>
<dbReference type="InterPro" id="IPR001128">
    <property type="entry name" value="Cyt_P450"/>
</dbReference>
<dbReference type="InterPro" id="IPR050196">
    <property type="entry name" value="Cytochrome_P450_Monoox"/>
</dbReference>
<gene>
    <name evidence="9" type="primary">cyc</name>
    <name evidence="9" type="ORF">GCM10011289_29020</name>
</gene>
<keyword evidence="6 8" id="KW-0503">Monooxygenase</keyword>
<comment type="cofactor">
    <cofactor evidence="7">
        <name>heme</name>
        <dbReference type="ChEBI" id="CHEBI:30413"/>
    </cofactor>
</comment>
<dbReference type="GO" id="GO:0004497">
    <property type="term" value="F:monooxygenase activity"/>
    <property type="evidence" value="ECO:0007669"/>
    <property type="project" value="UniProtKB-KW"/>
</dbReference>
<evidence type="ECO:0000313" key="10">
    <source>
        <dbReference type="Proteomes" id="UP000645257"/>
    </source>
</evidence>
<dbReference type="PROSITE" id="PS00086">
    <property type="entry name" value="CYTOCHROME_P450"/>
    <property type="match status" value="1"/>
</dbReference>
<evidence type="ECO:0000256" key="7">
    <source>
        <dbReference type="PIRSR" id="PIRSR602401-1"/>
    </source>
</evidence>
<accession>A0A918P6P6</accession>
<dbReference type="SUPFAM" id="SSF48264">
    <property type="entry name" value="Cytochrome P450"/>
    <property type="match status" value="1"/>
</dbReference>
<keyword evidence="4 8" id="KW-0560">Oxidoreductase</keyword>
<comment type="similarity">
    <text evidence="1 8">Belongs to the cytochrome P450 family.</text>
</comment>
<dbReference type="PRINTS" id="PR00463">
    <property type="entry name" value="EP450I"/>
</dbReference>
<evidence type="ECO:0000256" key="6">
    <source>
        <dbReference type="ARBA" id="ARBA00023033"/>
    </source>
</evidence>
<reference evidence="9" key="2">
    <citation type="submission" date="2020-09" db="EMBL/GenBank/DDBJ databases">
        <authorList>
            <person name="Sun Q."/>
            <person name="Kim S."/>
        </authorList>
    </citation>
    <scope>NUCLEOTIDE SEQUENCE</scope>
    <source>
        <strain evidence="9">KCTC 32182</strain>
    </source>
</reference>
<dbReference type="Gene3D" id="1.10.630.10">
    <property type="entry name" value="Cytochrome P450"/>
    <property type="match status" value="1"/>
</dbReference>
<dbReference type="AlphaFoldDB" id="A0A918P6P6"/>
<evidence type="ECO:0000256" key="2">
    <source>
        <dbReference type="ARBA" id="ARBA00022617"/>
    </source>
</evidence>
<reference evidence="9" key="1">
    <citation type="journal article" date="2014" name="Int. J. Syst. Evol. Microbiol.">
        <title>Complete genome sequence of Corynebacterium casei LMG S-19264T (=DSM 44701T), isolated from a smear-ripened cheese.</title>
        <authorList>
            <consortium name="US DOE Joint Genome Institute (JGI-PGF)"/>
            <person name="Walter F."/>
            <person name="Albersmeier A."/>
            <person name="Kalinowski J."/>
            <person name="Ruckert C."/>
        </authorList>
    </citation>
    <scope>NUCLEOTIDE SEQUENCE</scope>
    <source>
        <strain evidence="9">KCTC 32182</strain>
    </source>
</reference>
<evidence type="ECO:0000256" key="3">
    <source>
        <dbReference type="ARBA" id="ARBA00022723"/>
    </source>
</evidence>
<dbReference type="InterPro" id="IPR002401">
    <property type="entry name" value="Cyt_P450_E_grp-I"/>
</dbReference>
<proteinExistence type="inferred from homology"/>
<dbReference type="EMBL" id="BMYX01000018">
    <property type="protein sequence ID" value="GGY23411.1"/>
    <property type="molecule type" value="Genomic_DNA"/>
</dbReference>